<feature type="signal peptide" evidence="1">
    <location>
        <begin position="1"/>
        <end position="17"/>
    </location>
</feature>
<evidence type="ECO:0008006" key="4">
    <source>
        <dbReference type="Google" id="ProtNLM"/>
    </source>
</evidence>
<dbReference type="Proteomes" id="UP000821866">
    <property type="component" value="Chromosome 3"/>
</dbReference>
<name>A0A9J6EEI5_RHIMP</name>
<sequence length="172" mass="18635">MTILVLDILHYVASAWSAVSTSTPEHCFAKCGFGMDSEGEPAIEAQQSEAASSEQELNEAMNALGTTGTTTAAVVTPECQTIAEIIANSIATEDGDADNGDKHEQHDSEELSVKSADLNFGETVAVLDYICWYVAHQSDAESNAAFQIIEKCVVLTSERKKWQSTIFKYFES</sequence>
<keyword evidence="3" id="KW-1185">Reference proteome</keyword>
<dbReference type="AlphaFoldDB" id="A0A9J6EEI5"/>
<evidence type="ECO:0000313" key="2">
    <source>
        <dbReference type="EMBL" id="KAH8032416.1"/>
    </source>
</evidence>
<reference evidence="2" key="1">
    <citation type="journal article" date="2020" name="Cell">
        <title>Large-Scale Comparative Analyses of Tick Genomes Elucidate Their Genetic Diversity and Vector Capacities.</title>
        <authorList>
            <consortium name="Tick Genome and Microbiome Consortium (TIGMIC)"/>
            <person name="Jia N."/>
            <person name="Wang J."/>
            <person name="Shi W."/>
            <person name="Du L."/>
            <person name="Sun Y."/>
            <person name="Zhan W."/>
            <person name="Jiang J.F."/>
            <person name="Wang Q."/>
            <person name="Zhang B."/>
            <person name="Ji P."/>
            <person name="Bell-Sakyi L."/>
            <person name="Cui X.M."/>
            <person name="Yuan T.T."/>
            <person name="Jiang B.G."/>
            <person name="Yang W.F."/>
            <person name="Lam T.T."/>
            <person name="Chang Q.C."/>
            <person name="Ding S.J."/>
            <person name="Wang X.J."/>
            <person name="Zhu J.G."/>
            <person name="Ruan X.D."/>
            <person name="Zhao L."/>
            <person name="Wei J.T."/>
            <person name="Ye R.Z."/>
            <person name="Que T.C."/>
            <person name="Du C.H."/>
            <person name="Zhou Y.H."/>
            <person name="Cheng J.X."/>
            <person name="Dai P.F."/>
            <person name="Guo W.B."/>
            <person name="Han X.H."/>
            <person name="Huang E.J."/>
            <person name="Li L.F."/>
            <person name="Wei W."/>
            <person name="Gao Y.C."/>
            <person name="Liu J.Z."/>
            <person name="Shao H.Z."/>
            <person name="Wang X."/>
            <person name="Wang C.C."/>
            <person name="Yang T.C."/>
            <person name="Huo Q.B."/>
            <person name="Li W."/>
            <person name="Chen H.Y."/>
            <person name="Chen S.E."/>
            <person name="Zhou L.G."/>
            <person name="Ni X.B."/>
            <person name="Tian J.H."/>
            <person name="Sheng Y."/>
            <person name="Liu T."/>
            <person name="Pan Y.S."/>
            <person name="Xia L.Y."/>
            <person name="Li J."/>
            <person name="Zhao F."/>
            <person name="Cao W.C."/>
        </authorList>
    </citation>
    <scope>NUCLEOTIDE SEQUENCE</scope>
    <source>
        <strain evidence="2">Rmic-2018</strain>
    </source>
</reference>
<dbReference type="EMBL" id="JABSTU010000005">
    <property type="protein sequence ID" value="KAH8032416.1"/>
    <property type="molecule type" value="Genomic_DNA"/>
</dbReference>
<reference evidence="2" key="2">
    <citation type="submission" date="2021-09" db="EMBL/GenBank/DDBJ databases">
        <authorList>
            <person name="Jia N."/>
            <person name="Wang J."/>
            <person name="Shi W."/>
            <person name="Du L."/>
            <person name="Sun Y."/>
            <person name="Zhan W."/>
            <person name="Jiang J."/>
            <person name="Wang Q."/>
            <person name="Zhang B."/>
            <person name="Ji P."/>
            <person name="Sakyi L.B."/>
            <person name="Cui X."/>
            <person name="Yuan T."/>
            <person name="Jiang B."/>
            <person name="Yang W."/>
            <person name="Lam T.T.-Y."/>
            <person name="Chang Q."/>
            <person name="Ding S."/>
            <person name="Wang X."/>
            <person name="Zhu J."/>
            <person name="Ruan X."/>
            <person name="Zhao L."/>
            <person name="Wei J."/>
            <person name="Que T."/>
            <person name="Du C."/>
            <person name="Cheng J."/>
            <person name="Dai P."/>
            <person name="Han X."/>
            <person name="Huang E."/>
            <person name="Gao Y."/>
            <person name="Liu J."/>
            <person name="Shao H."/>
            <person name="Ye R."/>
            <person name="Li L."/>
            <person name="Wei W."/>
            <person name="Wang X."/>
            <person name="Wang C."/>
            <person name="Huo Q."/>
            <person name="Li W."/>
            <person name="Guo W."/>
            <person name="Chen H."/>
            <person name="Chen S."/>
            <person name="Zhou L."/>
            <person name="Zhou L."/>
            <person name="Ni X."/>
            <person name="Tian J."/>
            <person name="Zhou Y."/>
            <person name="Sheng Y."/>
            <person name="Liu T."/>
            <person name="Pan Y."/>
            <person name="Xia L."/>
            <person name="Li J."/>
            <person name="Zhao F."/>
            <person name="Cao W."/>
        </authorList>
    </citation>
    <scope>NUCLEOTIDE SEQUENCE</scope>
    <source>
        <strain evidence="2">Rmic-2018</strain>
        <tissue evidence="2">Larvae</tissue>
    </source>
</reference>
<evidence type="ECO:0000313" key="3">
    <source>
        <dbReference type="Proteomes" id="UP000821866"/>
    </source>
</evidence>
<evidence type="ECO:0000256" key="1">
    <source>
        <dbReference type="SAM" id="SignalP"/>
    </source>
</evidence>
<accession>A0A9J6EEI5</accession>
<comment type="caution">
    <text evidence="2">The sequence shown here is derived from an EMBL/GenBank/DDBJ whole genome shotgun (WGS) entry which is preliminary data.</text>
</comment>
<protein>
    <recommendedName>
        <fullName evidence="4">Tick transposon</fullName>
    </recommendedName>
</protein>
<keyword evidence="1" id="KW-0732">Signal</keyword>
<feature type="chain" id="PRO_5039901780" description="Tick transposon" evidence="1">
    <location>
        <begin position="18"/>
        <end position="172"/>
    </location>
</feature>
<proteinExistence type="predicted"/>
<organism evidence="2 3">
    <name type="scientific">Rhipicephalus microplus</name>
    <name type="common">Cattle tick</name>
    <name type="synonym">Boophilus microplus</name>
    <dbReference type="NCBI Taxonomy" id="6941"/>
    <lineage>
        <taxon>Eukaryota</taxon>
        <taxon>Metazoa</taxon>
        <taxon>Ecdysozoa</taxon>
        <taxon>Arthropoda</taxon>
        <taxon>Chelicerata</taxon>
        <taxon>Arachnida</taxon>
        <taxon>Acari</taxon>
        <taxon>Parasitiformes</taxon>
        <taxon>Ixodida</taxon>
        <taxon>Ixodoidea</taxon>
        <taxon>Ixodidae</taxon>
        <taxon>Rhipicephalinae</taxon>
        <taxon>Rhipicephalus</taxon>
        <taxon>Boophilus</taxon>
    </lineage>
</organism>
<gene>
    <name evidence="2" type="ORF">HPB51_024608</name>
</gene>